<protein>
    <recommendedName>
        <fullName evidence="4">Glycosyltransferase</fullName>
        <ecNumber evidence="4">2.4.1.-</ecNumber>
    </recommendedName>
</protein>
<evidence type="ECO:0000256" key="1">
    <source>
        <dbReference type="ARBA" id="ARBA00009995"/>
    </source>
</evidence>
<dbReference type="Proteomes" id="UP000095767">
    <property type="component" value="Unassembled WGS sequence"/>
</dbReference>
<keyword evidence="2 3" id="KW-0808">Transferase</keyword>
<dbReference type="Pfam" id="PF00201">
    <property type="entry name" value="UDPGT"/>
    <property type="match status" value="1"/>
</dbReference>
<dbReference type="InterPro" id="IPR035595">
    <property type="entry name" value="UDP_glycos_trans_CS"/>
</dbReference>
<gene>
    <name evidence="5" type="ORF">BAE44_0005537</name>
</gene>
<organism evidence="5 6">
    <name type="scientific">Dichanthelium oligosanthes</name>
    <dbReference type="NCBI Taxonomy" id="888268"/>
    <lineage>
        <taxon>Eukaryota</taxon>
        <taxon>Viridiplantae</taxon>
        <taxon>Streptophyta</taxon>
        <taxon>Embryophyta</taxon>
        <taxon>Tracheophyta</taxon>
        <taxon>Spermatophyta</taxon>
        <taxon>Magnoliopsida</taxon>
        <taxon>Liliopsida</taxon>
        <taxon>Poales</taxon>
        <taxon>Poaceae</taxon>
        <taxon>PACMAD clade</taxon>
        <taxon>Panicoideae</taxon>
        <taxon>Panicodae</taxon>
        <taxon>Paniceae</taxon>
        <taxon>Dichantheliinae</taxon>
        <taxon>Dichanthelium</taxon>
    </lineage>
</organism>
<evidence type="ECO:0000313" key="5">
    <source>
        <dbReference type="EMBL" id="OEL33444.1"/>
    </source>
</evidence>
<dbReference type="GO" id="GO:0035251">
    <property type="term" value="F:UDP-glucosyltransferase activity"/>
    <property type="evidence" value="ECO:0007669"/>
    <property type="project" value="TreeGrafter"/>
</dbReference>
<dbReference type="PANTHER" id="PTHR48047">
    <property type="entry name" value="GLYCOSYLTRANSFERASE"/>
    <property type="match status" value="1"/>
</dbReference>
<dbReference type="EC" id="2.4.1.-" evidence="4"/>
<evidence type="ECO:0000256" key="2">
    <source>
        <dbReference type="ARBA" id="ARBA00022679"/>
    </source>
</evidence>
<dbReference type="Gene3D" id="3.40.50.2000">
    <property type="entry name" value="Glycogen Phosphorylase B"/>
    <property type="match status" value="2"/>
</dbReference>
<name>A0A1E5W7T9_9POAL</name>
<keyword evidence="3" id="KW-0328">Glycosyltransferase</keyword>
<evidence type="ECO:0000256" key="4">
    <source>
        <dbReference type="RuleBase" id="RU362057"/>
    </source>
</evidence>
<comment type="similarity">
    <text evidence="1 3">Belongs to the UDP-glycosyltransferase family.</text>
</comment>
<sequence length="512" mass="55469">MASPVQSKKLRILLMPFFAASHIGPFTNLAIHLAAARPDVVEATVAVTTANASIVQSVLARQNPSHATAVKVATYPFPAVDGLPPGVENLSTVKAADAWRIDAAAFDEALMSPGQECLIREHSPDAIITDMHFFWNPDVAADLGVPCVAFQVIGTFATTAINHLTGADIHDTTRGVVAVPRAHHGDPDIVIPHTELPEFLRSQKIIDGYALDRITSSVKRCAGRAVNTFFDLEHEYCELFASGVKTRPTYFVGPLSLSPPAAAGGGSAGHSPCIDWLDRMPSRSVVFLCFGSLTHVSDAQLVELALGLEASGKPFLWVIRDDTWALPEGWLERVGERGMVVKGWAPQTEILEHPAVRVFVTHCGWNSVLETVSAGVPVLTWPMVFEQFIIERLLTEVLEIGERLLPEGAGVVRSTRYEENGLVPAEVVAQAVIKFVEPGGGGDAARRRVEELSARARATVAEGGSSHRDLQRLIDDLMEARTERHHDNNILQKVPCCLNAGAWKQLTADESH</sequence>
<keyword evidence="6" id="KW-1185">Reference proteome</keyword>
<dbReference type="PANTHER" id="PTHR48047:SF19">
    <property type="entry name" value="GLYCOSYLTRANSFERASE"/>
    <property type="match status" value="1"/>
</dbReference>
<accession>A0A1E5W7T9</accession>
<dbReference type="FunFam" id="3.40.50.2000:FF:000063">
    <property type="entry name" value="Glycosyltransferase"/>
    <property type="match status" value="1"/>
</dbReference>
<reference evidence="5 6" key="1">
    <citation type="submission" date="2016-09" db="EMBL/GenBank/DDBJ databases">
        <title>The draft genome of Dichanthelium oligosanthes: A C3 panicoid grass species.</title>
        <authorList>
            <person name="Studer A.J."/>
            <person name="Schnable J.C."/>
            <person name="Brutnell T.P."/>
        </authorList>
    </citation>
    <scope>NUCLEOTIDE SEQUENCE [LARGE SCALE GENOMIC DNA]</scope>
    <source>
        <strain evidence="6">cv. Kellogg 1175</strain>
        <tissue evidence="5">Leaf</tissue>
    </source>
</reference>
<dbReference type="SUPFAM" id="SSF53756">
    <property type="entry name" value="UDP-Glycosyltransferase/glycogen phosphorylase"/>
    <property type="match status" value="1"/>
</dbReference>
<proteinExistence type="inferred from homology"/>
<comment type="caution">
    <text evidence="5">The sequence shown here is derived from an EMBL/GenBank/DDBJ whole genome shotgun (WGS) entry which is preliminary data.</text>
</comment>
<dbReference type="EMBL" id="LWDX02018672">
    <property type="protein sequence ID" value="OEL33444.1"/>
    <property type="molecule type" value="Genomic_DNA"/>
</dbReference>
<dbReference type="STRING" id="888268.A0A1E5W7T9"/>
<dbReference type="PROSITE" id="PS00375">
    <property type="entry name" value="UDPGT"/>
    <property type="match status" value="1"/>
</dbReference>
<evidence type="ECO:0000313" key="6">
    <source>
        <dbReference type="Proteomes" id="UP000095767"/>
    </source>
</evidence>
<dbReference type="OrthoDB" id="5835829at2759"/>
<evidence type="ECO:0000256" key="3">
    <source>
        <dbReference type="RuleBase" id="RU003718"/>
    </source>
</evidence>
<dbReference type="InterPro" id="IPR002213">
    <property type="entry name" value="UDP_glucos_trans"/>
</dbReference>
<dbReference type="CDD" id="cd03784">
    <property type="entry name" value="GT1_Gtf-like"/>
    <property type="match status" value="1"/>
</dbReference>
<dbReference type="AlphaFoldDB" id="A0A1E5W7T9"/>